<evidence type="ECO:0000313" key="10">
    <source>
        <dbReference type="EMBL" id="QJD30448.1"/>
    </source>
</evidence>
<keyword evidence="4" id="KW-0255">Endonuclease</keyword>
<evidence type="ECO:0000259" key="9">
    <source>
        <dbReference type="Pfam" id="PF03787"/>
    </source>
</evidence>
<dbReference type="KEGG" id="metu:GNH96_10985"/>
<dbReference type="NCBIfam" id="TIGR02582">
    <property type="entry name" value="cas7_TM1809"/>
    <property type="match status" value="1"/>
</dbReference>
<organism evidence="10 11">
    <name type="scientific">Methylococcus geothermalis</name>
    <dbReference type="NCBI Taxonomy" id="2681310"/>
    <lineage>
        <taxon>Bacteria</taxon>
        <taxon>Pseudomonadati</taxon>
        <taxon>Pseudomonadota</taxon>
        <taxon>Gammaproteobacteria</taxon>
        <taxon>Methylococcales</taxon>
        <taxon>Methylococcaceae</taxon>
        <taxon>Methylococcus</taxon>
    </lineage>
</organism>
<comment type="similarity">
    <text evidence="1">Belongs to the CRISPR-associated Csm3 family.</text>
</comment>
<dbReference type="Pfam" id="PF03787">
    <property type="entry name" value="RAMPs"/>
    <property type="match status" value="1"/>
</dbReference>
<keyword evidence="11" id="KW-1185">Reference proteome</keyword>
<dbReference type="GO" id="GO:0051607">
    <property type="term" value="P:defense response to virus"/>
    <property type="evidence" value="ECO:0007669"/>
    <property type="project" value="UniProtKB-KW"/>
</dbReference>
<accession>A0A858Q978</accession>
<name>A0A858Q978_9GAMM</name>
<keyword evidence="3" id="KW-0540">Nuclease</keyword>
<evidence type="ECO:0000256" key="1">
    <source>
        <dbReference type="ARBA" id="ARBA00006342"/>
    </source>
</evidence>
<dbReference type="RefSeq" id="WP_169603724.1">
    <property type="nucleotide sequence ID" value="NZ_CP046565.1"/>
</dbReference>
<evidence type="ECO:0000256" key="6">
    <source>
        <dbReference type="ARBA" id="ARBA00022884"/>
    </source>
</evidence>
<evidence type="ECO:0000256" key="3">
    <source>
        <dbReference type="ARBA" id="ARBA00022722"/>
    </source>
</evidence>
<dbReference type="PANTHER" id="PTHR35579">
    <property type="entry name" value="CRISPR SYSTEM CMS ENDORIBONUCLEASE CSM3"/>
    <property type="match status" value="1"/>
</dbReference>
<proteinExistence type="inferred from homology"/>
<dbReference type="Proteomes" id="UP000503004">
    <property type="component" value="Chromosome"/>
</dbReference>
<reference evidence="11" key="1">
    <citation type="submission" date="2019-12" db="EMBL/GenBank/DDBJ databases">
        <authorList>
            <person name="Awala S.I."/>
            <person name="Rhee S.K."/>
        </authorList>
    </citation>
    <scope>NUCLEOTIDE SEQUENCE [LARGE SCALE GENOMIC DNA]</scope>
    <source>
        <strain evidence="11">IM1</strain>
    </source>
</reference>
<keyword evidence="6" id="KW-0694">RNA-binding</keyword>
<evidence type="ECO:0000256" key="2">
    <source>
        <dbReference type="ARBA" id="ARBA00022150"/>
    </source>
</evidence>
<gene>
    <name evidence="10" type="primary">csm3</name>
    <name evidence="10" type="ORF">GNH96_10985</name>
</gene>
<keyword evidence="7" id="KW-0051">Antiviral defense</keyword>
<dbReference type="GO" id="GO:0016787">
    <property type="term" value="F:hydrolase activity"/>
    <property type="evidence" value="ECO:0007669"/>
    <property type="project" value="UniProtKB-KW"/>
</dbReference>
<evidence type="ECO:0000256" key="5">
    <source>
        <dbReference type="ARBA" id="ARBA00022801"/>
    </source>
</evidence>
<evidence type="ECO:0000256" key="4">
    <source>
        <dbReference type="ARBA" id="ARBA00022759"/>
    </source>
</evidence>
<dbReference type="InterPro" id="IPR013412">
    <property type="entry name" value="CRISPR-assoc_RAMP_Csm3"/>
</dbReference>
<evidence type="ECO:0000256" key="8">
    <source>
        <dbReference type="ARBA" id="ARBA00033183"/>
    </source>
</evidence>
<dbReference type="GO" id="GO:0004519">
    <property type="term" value="F:endonuclease activity"/>
    <property type="evidence" value="ECO:0007669"/>
    <property type="project" value="UniProtKB-KW"/>
</dbReference>
<dbReference type="InterPro" id="IPR005537">
    <property type="entry name" value="RAMP_III_fam"/>
</dbReference>
<sequence>MKLIAIQKLTGVIELVSGLHIGSGNTEMHIGGTDNPVIKHPLTQHPYIPGSSLKGKIRSLLEWELGVVGITDGQPLGFKHIGKLAPDQQEAAKSLLRLFGGAPESGNHNSDLVREIGPTRLAFWDCALDPAWVDEMNRRNLLLTENKSENMIDRIRGVAEHPRNTERVPAGARFEFNLTVRVHDTDTGLFDTVWKGLRLLELTGLGGSGSRGYGKLKFSQLELEGENVLPELDKVSFSVAA</sequence>
<dbReference type="AlphaFoldDB" id="A0A858Q978"/>
<dbReference type="PANTHER" id="PTHR35579:SF3">
    <property type="entry name" value="CRISPR SYSTEM CMS ENDORIBONUCLEASE CSM3"/>
    <property type="match status" value="1"/>
</dbReference>
<dbReference type="EMBL" id="CP046565">
    <property type="protein sequence ID" value="QJD30448.1"/>
    <property type="molecule type" value="Genomic_DNA"/>
</dbReference>
<keyword evidence="5" id="KW-0378">Hydrolase</keyword>
<feature type="domain" description="CRISPR type III-associated protein" evidence="9">
    <location>
        <begin position="13"/>
        <end position="217"/>
    </location>
</feature>
<evidence type="ECO:0000313" key="11">
    <source>
        <dbReference type="Proteomes" id="UP000503004"/>
    </source>
</evidence>
<protein>
    <recommendedName>
        <fullName evidence="2">CRISPR system Cms endoribonuclease Csm3</fullName>
    </recommendedName>
    <alternativeName>
        <fullName evidence="8">CRISPR type III A-associated RAMP protein Csm3</fullName>
    </alternativeName>
</protein>
<evidence type="ECO:0000256" key="7">
    <source>
        <dbReference type="ARBA" id="ARBA00023118"/>
    </source>
</evidence>
<dbReference type="GO" id="GO:0003723">
    <property type="term" value="F:RNA binding"/>
    <property type="evidence" value="ECO:0007669"/>
    <property type="project" value="UniProtKB-KW"/>
</dbReference>
<dbReference type="InterPro" id="IPR052216">
    <property type="entry name" value="CRISPR_Csm3_endoribonuclease"/>
</dbReference>